<feature type="transmembrane region" description="Helical" evidence="2">
    <location>
        <begin position="73"/>
        <end position="93"/>
    </location>
</feature>
<dbReference type="EMBL" id="CM003532">
    <property type="protein sequence ID" value="RCV24941.1"/>
    <property type="molecule type" value="Genomic_DNA"/>
</dbReference>
<keyword evidence="2" id="KW-0812">Transmembrane</keyword>
<dbReference type="AlphaFoldDB" id="A0A368R418"/>
<reference evidence="3" key="2">
    <citation type="submission" date="2015-07" db="EMBL/GenBank/DDBJ databases">
        <authorList>
            <person name="Noorani M."/>
        </authorList>
    </citation>
    <scope>NUCLEOTIDE SEQUENCE</scope>
    <source>
        <strain evidence="3">Yugu1</strain>
    </source>
</reference>
<name>A0A368R418_SETIT</name>
<proteinExistence type="predicted"/>
<keyword evidence="2" id="KW-0472">Membrane</keyword>
<organism evidence="3">
    <name type="scientific">Setaria italica</name>
    <name type="common">Foxtail millet</name>
    <name type="synonym">Panicum italicum</name>
    <dbReference type="NCBI Taxonomy" id="4555"/>
    <lineage>
        <taxon>Eukaryota</taxon>
        <taxon>Viridiplantae</taxon>
        <taxon>Streptophyta</taxon>
        <taxon>Embryophyta</taxon>
        <taxon>Tracheophyta</taxon>
        <taxon>Spermatophyta</taxon>
        <taxon>Magnoliopsida</taxon>
        <taxon>Liliopsida</taxon>
        <taxon>Poales</taxon>
        <taxon>Poaceae</taxon>
        <taxon>PACMAD clade</taxon>
        <taxon>Panicoideae</taxon>
        <taxon>Panicodae</taxon>
        <taxon>Paniceae</taxon>
        <taxon>Cenchrinae</taxon>
        <taxon>Setaria</taxon>
    </lineage>
</organism>
<keyword evidence="2" id="KW-1133">Transmembrane helix</keyword>
<reference evidence="3" key="1">
    <citation type="journal article" date="2012" name="Nat. Biotechnol.">
        <title>Reference genome sequence of the model plant Setaria.</title>
        <authorList>
            <person name="Bennetzen J.L."/>
            <person name="Schmutz J."/>
            <person name="Wang H."/>
            <person name="Percifield R."/>
            <person name="Hawkins J."/>
            <person name="Pontaroli A.C."/>
            <person name="Estep M."/>
            <person name="Feng L."/>
            <person name="Vaughn J.N."/>
            <person name="Grimwood J."/>
            <person name="Jenkins J."/>
            <person name="Barry K."/>
            <person name="Lindquist E."/>
            <person name="Hellsten U."/>
            <person name="Deshpande S."/>
            <person name="Wang X."/>
            <person name="Wu X."/>
            <person name="Mitros T."/>
            <person name="Triplett J."/>
            <person name="Yang X."/>
            <person name="Ye C.Y."/>
            <person name="Mauro-Herrera M."/>
            <person name="Wang L."/>
            <person name="Li P."/>
            <person name="Sharma M."/>
            <person name="Sharma R."/>
            <person name="Ronald P.C."/>
            <person name="Panaud O."/>
            <person name="Kellogg E.A."/>
            <person name="Brutnell T.P."/>
            <person name="Doust A.N."/>
            <person name="Tuskan G.A."/>
            <person name="Rokhsar D."/>
            <person name="Devos K.M."/>
        </authorList>
    </citation>
    <scope>NUCLEOTIDE SEQUENCE [LARGE SCALE GENOMIC DNA]</scope>
    <source>
        <strain evidence="3">Yugu1</strain>
    </source>
</reference>
<sequence>MAAPPEMRGYPRGANDGGGGENLLLAWMGDRRRRRRRGGGVPRQLRDSSRALMMLGALVLTWRRVARCNPEHVLAGFALWLLGAGLAMLSLVAGQFPRLAATGAGLARALRCYLLGGL</sequence>
<protein>
    <submittedName>
        <fullName evidence="3">Uncharacterized protein</fullName>
    </submittedName>
</protein>
<accession>A0A368R418</accession>
<gene>
    <name evidence="3" type="ORF">SETIT_5G126600v2</name>
</gene>
<dbReference type="OrthoDB" id="695760at2759"/>
<evidence type="ECO:0000313" key="3">
    <source>
        <dbReference type="EMBL" id="RCV24941.1"/>
    </source>
</evidence>
<evidence type="ECO:0000256" key="1">
    <source>
        <dbReference type="SAM" id="MobiDB-lite"/>
    </source>
</evidence>
<feature type="region of interest" description="Disordered" evidence="1">
    <location>
        <begin position="1"/>
        <end position="21"/>
    </location>
</feature>
<evidence type="ECO:0000256" key="2">
    <source>
        <dbReference type="SAM" id="Phobius"/>
    </source>
</evidence>